<proteinExistence type="predicted"/>
<protein>
    <submittedName>
        <fullName evidence="1">Uncharacterized protein</fullName>
    </submittedName>
</protein>
<accession>A0AAN6Z1L4</accession>
<organism evidence="1 2">
    <name type="scientific">Parathielavia appendiculata</name>
    <dbReference type="NCBI Taxonomy" id="2587402"/>
    <lineage>
        <taxon>Eukaryota</taxon>
        <taxon>Fungi</taxon>
        <taxon>Dikarya</taxon>
        <taxon>Ascomycota</taxon>
        <taxon>Pezizomycotina</taxon>
        <taxon>Sordariomycetes</taxon>
        <taxon>Sordariomycetidae</taxon>
        <taxon>Sordariales</taxon>
        <taxon>Chaetomiaceae</taxon>
        <taxon>Parathielavia</taxon>
    </lineage>
</organism>
<dbReference type="InterPro" id="IPR011009">
    <property type="entry name" value="Kinase-like_dom_sf"/>
</dbReference>
<dbReference type="EMBL" id="MU853231">
    <property type="protein sequence ID" value="KAK4122225.1"/>
    <property type="molecule type" value="Genomic_DNA"/>
</dbReference>
<evidence type="ECO:0000313" key="1">
    <source>
        <dbReference type="EMBL" id="KAK4122225.1"/>
    </source>
</evidence>
<comment type="caution">
    <text evidence="1">The sequence shown here is derived from an EMBL/GenBank/DDBJ whole genome shotgun (WGS) entry which is preliminary data.</text>
</comment>
<keyword evidence="2" id="KW-1185">Reference proteome</keyword>
<dbReference type="RefSeq" id="XP_062645996.1">
    <property type="nucleotide sequence ID" value="XM_062796447.1"/>
</dbReference>
<sequence>MSGESYIFLRNLGIGSQSVVQLVGNIFTQVVVARKTRILDHLNVLAHSHVHPFPAFTTRWAQCFSHENIPNTSGRPRPREECLRVSYWTLCNAETLDDWARNWRATFATGSFGVEQHLFPVNLIARAISQASQTLQIMYHAGA</sequence>
<reference evidence="1" key="2">
    <citation type="submission" date="2023-05" db="EMBL/GenBank/DDBJ databases">
        <authorList>
            <consortium name="Lawrence Berkeley National Laboratory"/>
            <person name="Steindorff A."/>
            <person name="Hensen N."/>
            <person name="Bonometti L."/>
            <person name="Westerberg I."/>
            <person name="Brannstrom I.O."/>
            <person name="Guillou S."/>
            <person name="Cros-Aarteil S."/>
            <person name="Calhoun S."/>
            <person name="Haridas S."/>
            <person name="Kuo A."/>
            <person name="Mondo S."/>
            <person name="Pangilinan J."/>
            <person name="Riley R."/>
            <person name="Labutti K."/>
            <person name="Andreopoulos B."/>
            <person name="Lipzen A."/>
            <person name="Chen C."/>
            <person name="Yanf M."/>
            <person name="Daum C."/>
            <person name="Ng V."/>
            <person name="Clum A."/>
            <person name="Ohm R."/>
            <person name="Martin F."/>
            <person name="Silar P."/>
            <person name="Natvig D."/>
            <person name="Lalanne C."/>
            <person name="Gautier V."/>
            <person name="Ament-Velasquez S.L."/>
            <person name="Kruys A."/>
            <person name="Hutchinson M.I."/>
            <person name="Powell A.J."/>
            <person name="Barry K."/>
            <person name="Miller A.N."/>
            <person name="Grigoriev I.V."/>
            <person name="Debuchy R."/>
            <person name="Gladieux P."/>
            <person name="Thoren M.H."/>
            <person name="Johannesson H."/>
        </authorList>
    </citation>
    <scope>NUCLEOTIDE SEQUENCE</scope>
    <source>
        <strain evidence="1">CBS 731.68</strain>
    </source>
</reference>
<dbReference type="Proteomes" id="UP001302602">
    <property type="component" value="Unassembled WGS sequence"/>
</dbReference>
<gene>
    <name evidence="1" type="ORF">N657DRAFT_682026</name>
</gene>
<evidence type="ECO:0000313" key="2">
    <source>
        <dbReference type="Proteomes" id="UP001302602"/>
    </source>
</evidence>
<name>A0AAN6Z1L4_9PEZI</name>
<dbReference type="GeneID" id="87833215"/>
<dbReference type="AlphaFoldDB" id="A0AAN6Z1L4"/>
<dbReference type="SUPFAM" id="SSF56112">
    <property type="entry name" value="Protein kinase-like (PK-like)"/>
    <property type="match status" value="1"/>
</dbReference>
<reference evidence="1" key="1">
    <citation type="journal article" date="2023" name="Mol. Phylogenet. Evol.">
        <title>Genome-scale phylogeny and comparative genomics of the fungal order Sordariales.</title>
        <authorList>
            <person name="Hensen N."/>
            <person name="Bonometti L."/>
            <person name="Westerberg I."/>
            <person name="Brannstrom I.O."/>
            <person name="Guillou S."/>
            <person name="Cros-Aarteil S."/>
            <person name="Calhoun S."/>
            <person name="Haridas S."/>
            <person name="Kuo A."/>
            <person name="Mondo S."/>
            <person name="Pangilinan J."/>
            <person name="Riley R."/>
            <person name="LaButti K."/>
            <person name="Andreopoulos B."/>
            <person name="Lipzen A."/>
            <person name="Chen C."/>
            <person name="Yan M."/>
            <person name="Daum C."/>
            <person name="Ng V."/>
            <person name="Clum A."/>
            <person name="Steindorff A."/>
            <person name="Ohm R.A."/>
            <person name="Martin F."/>
            <person name="Silar P."/>
            <person name="Natvig D.O."/>
            <person name="Lalanne C."/>
            <person name="Gautier V."/>
            <person name="Ament-Velasquez S.L."/>
            <person name="Kruys A."/>
            <person name="Hutchinson M.I."/>
            <person name="Powell A.J."/>
            <person name="Barry K."/>
            <person name="Miller A.N."/>
            <person name="Grigoriev I.V."/>
            <person name="Debuchy R."/>
            <person name="Gladieux P."/>
            <person name="Hiltunen Thoren M."/>
            <person name="Johannesson H."/>
        </authorList>
    </citation>
    <scope>NUCLEOTIDE SEQUENCE</scope>
    <source>
        <strain evidence="1">CBS 731.68</strain>
    </source>
</reference>